<feature type="compositionally biased region" description="Basic and acidic residues" evidence="1">
    <location>
        <begin position="1"/>
        <end position="10"/>
    </location>
</feature>
<feature type="region of interest" description="Disordered" evidence="1">
    <location>
        <begin position="1"/>
        <end position="88"/>
    </location>
</feature>
<feature type="compositionally biased region" description="Basic and acidic residues" evidence="1">
    <location>
        <begin position="577"/>
        <end position="594"/>
    </location>
</feature>
<evidence type="ECO:0000313" key="2">
    <source>
        <dbReference type="EMBL" id="KAK1767134.1"/>
    </source>
</evidence>
<proteinExistence type="predicted"/>
<feature type="region of interest" description="Disordered" evidence="1">
    <location>
        <begin position="311"/>
        <end position="344"/>
    </location>
</feature>
<dbReference type="EMBL" id="MU839009">
    <property type="protein sequence ID" value="KAK1767134.1"/>
    <property type="molecule type" value="Genomic_DNA"/>
</dbReference>
<gene>
    <name evidence="2" type="ORF">QBC33DRAFT_587462</name>
</gene>
<name>A0AAJ0C1R5_9PEZI</name>
<sequence>MSQQQHHDEEPTGNAKPKGPGPSSGRSAASGSAQAQQASRYLSRRQPIRVRPSNLRRARGPQLSRTVTAEGALPSTERSESPAAEETWAPSLVIGSSLGSDLSTIQLAERKITQWRAILQYHQENLPDAVGPIQAMLDAAIAERNQLDDSEANIKPRSALASTAQAAIEKRVSLLRSTLASSTFAPEAANIRAAIAGYATGAIPYSAAFTLIYAGRIVDTSPSYADFSADRPARLDRYAAAHGPGWLWFEPPLADGRGGNGGGVEFVKKACALNNPPSRRAGLGGGYWSVTMGFRRRLNWVSRGVDPGVPAAAKKGAAGSSSRRRASADNPGSRPGIRTAPDPSAPRVFFSMHLDSGASKPTLYLDDFKAMGIDPDHYAAQSAVMVHGVLETLQIKMFEVDVGIYGGPAAGPSSTTRSLVPTSFSPPARVWPPEPDAQGATHPVLLLPGPLPATNEPPDCNRLSGMLPFYATYLSSVPGTHTIWLGEDRRDVLGAARMPGQMRYAGFETARSDGGGGGVSVPNPLTAGHPPWMGRDLGTPDRIVFEHEMADQPGTWVRDEDMGPGRSLITLNSRAVKQKEGEDGGGGGEEREGHPLGGPRKAGRVEPRRQARQTRALRDDAAKEEVEEPESEEARKKQSSGRRVKRRRMSKS</sequence>
<keyword evidence="3" id="KW-1185">Reference proteome</keyword>
<dbReference type="RefSeq" id="XP_060283347.1">
    <property type="nucleotide sequence ID" value="XM_060431515.1"/>
</dbReference>
<evidence type="ECO:0000256" key="1">
    <source>
        <dbReference type="SAM" id="MobiDB-lite"/>
    </source>
</evidence>
<feature type="compositionally biased region" description="Basic residues" evidence="1">
    <location>
        <begin position="637"/>
        <end position="652"/>
    </location>
</feature>
<feature type="region of interest" description="Disordered" evidence="1">
    <location>
        <begin position="550"/>
        <end position="652"/>
    </location>
</feature>
<dbReference type="GeneID" id="85314702"/>
<feature type="compositionally biased region" description="Low complexity" evidence="1">
    <location>
        <begin position="311"/>
        <end position="321"/>
    </location>
</feature>
<accession>A0AAJ0C1R5</accession>
<dbReference type="AlphaFoldDB" id="A0AAJ0C1R5"/>
<feature type="compositionally biased region" description="Low complexity" evidence="1">
    <location>
        <begin position="15"/>
        <end position="40"/>
    </location>
</feature>
<reference evidence="2" key="1">
    <citation type="submission" date="2023-06" db="EMBL/GenBank/DDBJ databases">
        <title>Genome-scale phylogeny and comparative genomics of the fungal order Sordariales.</title>
        <authorList>
            <consortium name="Lawrence Berkeley National Laboratory"/>
            <person name="Hensen N."/>
            <person name="Bonometti L."/>
            <person name="Westerberg I."/>
            <person name="Brannstrom I.O."/>
            <person name="Guillou S."/>
            <person name="Cros-Aarteil S."/>
            <person name="Calhoun S."/>
            <person name="Haridas S."/>
            <person name="Kuo A."/>
            <person name="Mondo S."/>
            <person name="Pangilinan J."/>
            <person name="Riley R."/>
            <person name="Labutti K."/>
            <person name="Andreopoulos B."/>
            <person name="Lipzen A."/>
            <person name="Chen C."/>
            <person name="Yanf M."/>
            <person name="Daum C."/>
            <person name="Ng V."/>
            <person name="Clum A."/>
            <person name="Steindorff A."/>
            <person name="Ohm R."/>
            <person name="Martin F."/>
            <person name="Silar P."/>
            <person name="Natvig D."/>
            <person name="Lalanne C."/>
            <person name="Gautier V."/>
            <person name="Ament-Velasquez S.L."/>
            <person name="Kruys A."/>
            <person name="Hutchinson M.I."/>
            <person name="Powell A.J."/>
            <person name="Barry K."/>
            <person name="Miller A.N."/>
            <person name="Grigoriev I.V."/>
            <person name="Debuchy R."/>
            <person name="Gladieux P."/>
            <person name="Thoren M.H."/>
            <person name="Johannesson H."/>
        </authorList>
    </citation>
    <scope>NUCLEOTIDE SEQUENCE</scope>
    <source>
        <strain evidence="2">8032-3</strain>
    </source>
</reference>
<evidence type="ECO:0000313" key="3">
    <source>
        <dbReference type="Proteomes" id="UP001244011"/>
    </source>
</evidence>
<protein>
    <submittedName>
        <fullName evidence="2">Uncharacterized protein</fullName>
    </submittedName>
</protein>
<organism evidence="2 3">
    <name type="scientific">Phialemonium atrogriseum</name>
    <dbReference type="NCBI Taxonomy" id="1093897"/>
    <lineage>
        <taxon>Eukaryota</taxon>
        <taxon>Fungi</taxon>
        <taxon>Dikarya</taxon>
        <taxon>Ascomycota</taxon>
        <taxon>Pezizomycotina</taxon>
        <taxon>Sordariomycetes</taxon>
        <taxon>Sordariomycetidae</taxon>
        <taxon>Cephalothecales</taxon>
        <taxon>Cephalothecaceae</taxon>
        <taxon>Phialemonium</taxon>
    </lineage>
</organism>
<comment type="caution">
    <text evidence="2">The sequence shown here is derived from an EMBL/GenBank/DDBJ whole genome shotgun (WGS) entry which is preliminary data.</text>
</comment>
<feature type="compositionally biased region" description="Basic residues" evidence="1">
    <location>
        <begin position="42"/>
        <end position="59"/>
    </location>
</feature>
<dbReference type="Proteomes" id="UP001244011">
    <property type="component" value="Unassembled WGS sequence"/>
</dbReference>